<feature type="compositionally biased region" description="Acidic residues" evidence="1">
    <location>
        <begin position="87"/>
        <end position="113"/>
    </location>
</feature>
<dbReference type="AlphaFoldDB" id="A0A4S4LNW8"/>
<dbReference type="EMBL" id="SGPL01000312">
    <property type="protein sequence ID" value="THH13966.1"/>
    <property type="molecule type" value="Genomic_DNA"/>
</dbReference>
<organism evidence="2 3">
    <name type="scientific">Bondarzewia mesenterica</name>
    <dbReference type="NCBI Taxonomy" id="1095465"/>
    <lineage>
        <taxon>Eukaryota</taxon>
        <taxon>Fungi</taxon>
        <taxon>Dikarya</taxon>
        <taxon>Basidiomycota</taxon>
        <taxon>Agaricomycotina</taxon>
        <taxon>Agaricomycetes</taxon>
        <taxon>Russulales</taxon>
        <taxon>Bondarzewiaceae</taxon>
        <taxon>Bondarzewia</taxon>
    </lineage>
</organism>
<feature type="compositionally biased region" description="Basic residues" evidence="1">
    <location>
        <begin position="220"/>
        <end position="230"/>
    </location>
</feature>
<evidence type="ECO:0000313" key="3">
    <source>
        <dbReference type="Proteomes" id="UP000310158"/>
    </source>
</evidence>
<gene>
    <name evidence="2" type="ORF">EW146_g6315</name>
</gene>
<dbReference type="OrthoDB" id="2538461at2759"/>
<dbReference type="Proteomes" id="UP000310158">
    <property type="component" value="Unassembled WGS sequence"/>
</dbReference>
<reference evidence="2 3" key="1">
    <citation type="submission" date="2019-02" db="EMBL/GenBank/DDBJ databases">
        <title>Genome sequencing of the rare red list fungi Bondarzewia mesenterica.</title>
        <authorList>
            <person name="Buettner E."/>
            <person name="Kellner H."/>
        </authorList>
    </citation>
    <scope>NUCLEOTIDE SEQUENCE [LARGE SCALE GENOMIC DNA]</scope>
    <source>
        <strain evidence="2 3">DSM 108281</strain>
    </source>
</reference>
<accession>A0A4S4LNW8</accession>
<evidence type="ECO:0000256" key="1">
    <source>
        <dbReference type="SAM" id="MobiDB-lite"/>
    </source>
</evidence>
<feature type="region of interest" description="Disordered" evidence="1">
    <location>
        <begin position="1"/>
        <end position="119"/>
    </location>
</feature>
<comment type="caution">
    <text evidence="2">The sequence shown here is derived from an EMBL/GenBank/DDBJ whole genome shotgun (WGS) entry which is preliminary data.</text>
</comment>
<feature type="compositionally biased region" description="Basic residues" evidence="1">
    <location>
        <begin position="1"/>
        <end position="12"/>
    </location>
</feature>
<keyword evidence="3" id="KW-1185">Reference proteome</keyword>
<protein>
    <submittedName>
        <fullName evidence="2">Uncharacterized protein</fullName>
    </submittedName>
</protein>
<feature type="compositionally biased region" description="Basic residues" evidence="1">
    <location>
        <begin position="339"/>
        <end position="350"/>
    </location>
</feature>
<sequence length="350" mass="38618">MFKRVEKRRRRKEKEEELGIDEEMKEVMGLQDTDSSESESSSDSDSDRSEDEVEVEDQARKVRREKKRLDESDAGDEGSEEGPASEVDSDAGEEESDGSGMDEGDEEEVADDDDRPHMTVAAALEDPLYVVSMDPEIQACILCPGKQLKNPIMIGVHITSKLHTRSLKRFARLAHDADPEDDAIELLAPESYKSSAAPSELSKRQLKRKEKQAKIIAHREKQKKLKAKSIARKELQKAAKRATEENGEAPSSPPPQKPSEVSDTTASKSKSKPKNPSKAPPPDVSMGEPKRKKQKIGKPLPEAESNSGTGELPSSGRKLHHRGAQSAAAVGPSADVQTQKKRAKKERRKE</sequence>
<name>A0A4S4LNW8_9AGAM</name>
<proteinExistence type="predicted"/>
<feature type="compositionally biased region" description="Acidic residues" evidence="1">
    <location>
        <begin position="34"/>
        <end position="56"/>
    </location>
</feature>
<feature type="compositionally biased region" description="Basic and acidic residues" evidence="1">
    <location>
        <begin position="231"/>
        <end position="244"/>
    </location>
</feature>
<evidence type="ECO:0000313" key="2">
    <source>
        <dbReference type="EMBL" id="THH13966.1"/>
    </source>
</evidence>
<feature type="region of interest" description="Disordered" evidence="1">
    <location>
        <begin position="189"/>
        <end position="350"/>
    </location>
</feature>